<proteinExistence type="inferred from homology"/>
<evidence type="ECO:0000313" key="6">
    <source>
        <dbReference type="Proteomes" id="UP000663882"/>
    </source>
</evidence>
<dbReference type="Gene3D" id="3.90.950.10">
    <property type="match status" value="1"/>
</dbReference>
<evidence type="ECO:0000256" key="3">
    <source>
        <dbReference type="ARBA" id="ARBA00023034"/>
    </source>
</evidence>
<reference evidence="5" key="1">
    <citation type="submission" date="2021-02" db="EMBL/GenBank/DDBJ databases">
        <authorList>
            <person name="Nowell W R."/>
        </authorList>
    </citation>
    <scope>NUCLEOTIDE SEQUENCE</scope>
</reference>
<dbReference type="GO" id="GO:0034237">
    <property type="term" value="F:protein kinase A regulatory subunit binding"/>
    <property type="evidence" value="ECO:0007669"/>
    <property type="project" value="TreeGrafter"/>
</dbReference>
<evidence type="ECO:0000313" key="5">
    <source>
        <dbReference type="EMBL" id="CAF1490498.1"/>
    </source>
</evidence>
<feature type="domain" description="Non-canonical purine NTP phosphatase/PRRC1" evidence="4">
    <location>
        <begin position="32"/>
        <end position="122"/>
    </location>
</feature>
<dbReference type="InterPro" id="IPR026534">
    <property type="entry name" value="PRRC1"/>
</dbReference>
<keyword evidence="3" id="KW-0333">Golgi apparatus</keyword>
<dbReference type="SUPFAM" id="SSF52972">
    <property type="entry name" value="ITPase-like"/>
    <property type="match status" value="1"/>
</dbReference>
<name>A0A815SLM9_9BILA</name>
<protein>
    <recommendedName>
        <fullName evidence="4">Non-canonical purine NTP phosphatase/PRRC1 domain-containing protein</fullName>
    </recommendedName>
</protein>
<dbReference type="FunFam" id="3.90.950.10:FF:000017">
    <property type="entry name" value="Protein PRRC1-B"/>
    <property type="match status" value="1"/>
</dbReference>
<evidence type="ECO:0000256" key="1">
    <source>
        <dbReference type="ARBA" id="ARBA00004555"/>
    </source>
</evidence>
<dbReference type="InterPro" id="IPR029001">
    <property type="entry name" value="ITPase-like_fam"/>
</dbReference>
<sequence>MRTGIETVITTVDPQMKQYIQPGHEINIVVTSAKDVKLTPVRDAFTHVFGRVTTQGIGVQSNVAPQPVGFEAGFKGAQQRIENLRRQNVVRPDQCIVSIENFIAELVPDMYFDLGYVLLSDPLNSIELHLFTQAIPVPIEYVYQARDRTPADYPLKWSGYMVTIGEILHSQLPFVNPEDWHEMMSGTSRRDIIYATCKSLAYMYKQRLNRQQ</sequence>
<gene>
    <name evidence="5" type="ORF">RFH988_LOCUS38378</name>
</gene>
<comment type="similarity">
    <text evidence="2">Belongs to the PRRC1 family.</text>
</comment>
<dbReference type="PANTHER" id="PTHR23276">
    <property type="entry name" value="PROTEIN PRRC1"/>
    <property type="match status" value="1"/>
</dbReference>
<dbReference type="AlphaFoldDB" id="A0A815SLM9"/>
<accession>A0A815SLM9</accession>
<comment type="caution">
    <text evidence="5">The sequence shown here is derived from an EMBL/GenBank/DDBJ whole genome shotgun (WGS) entry which is preliminary data.</text>
</comment>
<dbReference type="EMBL" id="CAJNOO010009264">
    <property type="protein sequence ID" value="CAF1490498.1"/>
    <property type="molecule type" value="Genomic_DNA"/>
</dbReference>
<dbReference type="Proteomes" id="UP000663882">
    <property type="component" value="Unassembled WGS sequence"/>
</dbReference>
<dbReference type="OrthoDB" id="4968544at2759"/>
<dbReference type="PANTHER" id="PTHR23276:SF2">
    <property type="entry name" value="PROTEIN PRRC1"/>
    <property type="match status" value="1"/>
</dbReference>
<organism evidence="5 6">
    <name type="scientific">Rotaria sordida</name>
    <dbReference type="NCBI Taxonomy" id="392033"/>
    <lineage>
        <taxon>Eukaryota</taxon>
        <taxon>Metazoa</taxon>
        <taxon>Spiralia</taxon>
        <taxon>Gnathifera</taxon>
        <taxon>Rotifera</taxon>
        <taxon>Eurotatoria</taxon>
        <taxon>Bdelloidea</taxon>
        <taxon>Philodinida</taxon>
        <taxon>Philodinidae</taxon>
        <taxon>Rotaria</taxon>
    </lineage>
</organism>
<dbReference type="GO" id="GO:0005794">
    <property type="term" value="C:Golgi apparatus"/>
    <property type="evidence" value="ECO:0007669"/>
    <property type="project" value="UniProtKB-SubCell"/>
</dbReference>
<evidence type="ECO:0000256" key="2">
    <source>
        <dbReference type="ARBA" id="ARBA00010298"/>
    </source>
</evidence>
<comment type="subcellular location">
    <subcellularLocation>
        <location evidence="1">Golgi apparatus</location>
    </subcellularLocation>
</comment>
<dbReference type="Pfam" id="PF01931">
    <property type="entry name" value="NTPase_I-T"/>
    <property type="match status" value="1"/>
</dbReference>
<evidence type="ECO:0000259" key="4">
    <source>
        <dbReference type="Pfam" id="PF01931"/>
    </source>
</evidence>
<dbReference type="InterPro" id="IPR026533">
    <property type="entry name" value="NTPase/PRRC1"/>
</dbReference>